<keyword evidence="1" id="KW-0812">Transmembrane</keyword>
<sequence length="79" mass="8859">MKGFQWWSPSWLMVVLIGLVVVLGMLADYFLREGARPAPLQIPAVEQSSRTAPVRADGPLHEVSQPAQTEVVTQLRWVF</sequence>
<dbReference type="Proteomes" id="UP000327179">
    <property type="component" value="Chromosome"/>
</dbReference>
<keyword evidence="1" id="KW-0472">Membrane</keyword>
<protein>
    <submittedName>
        <fullName evidence="2">Uncharacterized protein</fullName>
    </submittedName>
</protein>
<keyword evidence="3" id="KW-1185">Reference proteome</keyword>
<feature type="transmembrane region" description="Helical" evidence="1">
    <location>
        <begin position="12"/>
        <end position="31"/>
    </location>
</feature>
<gene>
    <name evidence="2" type="ORF">FXN65_00500</name>
</gene>
<dbReference type="RefSeq" id="WP_151131148.1">
    <property type="nucleotide sequence ID" value="NZ_CP043311.1"/>
</dbReference>
<name>A0A5J6QD25_9GAMM</name>
<dbReference type="AlphaFoldDB" id="A0A5J6QD25"/>
<organism evidence="2 3">
    <name type="scientific">Metapseudomonas lalkuanensis</name>
    <dbReference type="NCBI Taxonomy" id="2604832"/>
    <lineage>
        <taxon>Bacteria</taxon>
        <taxon>Pseudomonadati</taxon>
        <taxon>Pseudomonadota</taxon>
        <taxon>Gammaproteobacteria</taxon>
        <taxon>Pseudomonadales</taxon>
        <taxon>Pseudomonadaceae</taxon>
        <taxon>Metapseudomonas</taxon>
    </lineage>
</organism>
<evidence type="ECO:0000313" key="2">
    <source>
        <dbReference type="EMBL" id="QEY60594.1"/>
    </source>
</evidence>
<dbReference type="KEGG" id="plal:FXN65_00500"/>
<accession>A0A5J6QD25</accession>
<evidence type="ECO:0000313" key="3">
    <source>
        <dbReference type="Proteomes" id="UP000327179"/>
    </source>
</evidence>
<keyword evidence="1" id="KW-1133">Transmembrane helix</keyword>
<reference evidence="2 3" key="1">
    <citation type="submission" date="2019-08" db="EMBL/GenBank/DDBJ databases">
        <title>Whole-genome Sequencing of e-waste polymer degrading bacterium Pseudomonas sp. strain PE08.</title>
        <authorList>
            <person name="Kirdat K."/>
            <person name="Debbarma P."/>
            <person name="Narawade N."/>
            <person name="Suyal D."/>
            <person name="Thorat V."/>
            <person name="Shouche Y."/>
            <person name="Goel R."/>
            <person name="Yadav A."/>
        </authorList>
    </citation>
    <scope>NUCLEOTIDE SEQUENCE [LARGE SCALE GENOMIC DNA]</scope>
    <source>
        <strain evidence="2 3">PE08</strain>
    </source>
</reference>
<dbReference type="EMBL" id="CP043311">
    <property type="protein sequence ID" value="QEY60594.1"/>
    <property type="molecule type" value="Genomic_DNA"/>
</dbReference>
<evidence type="ECO:0000256" key="1">
    <source>
        <dbReference type="SAM" id="Phobius"/>
    </source>
</evidence>
<proteinExistence type="predicted"/>